<keyword evidence="2" id="KW-1185">Reference proteome</keyword>
<reference evidence="1 2" key="1">
    <citation type="journal article" date="2017" name="Environ. Microbiol.">
        <title>Decay of the glycolytic pathway and adaptation to intranuclear parasitism within Enterocytozoonidae microsporidia.</title>
        <authorList>
            <person name="Wiredu Boakye D."/>
            <person name="Jaroenlak P."/>
            <person name="Prachumwat A."/>
            <person name="Williams T.A."/>
            <person name="Bateman K.S."/>
            <person name="Itsathitphaisarn O."/>
            <person name="Sritunyalucksana K."/>
            <person name="Paszkiewicz K.H."/>
            <person name="Moore K.A."/>
            <person name="Stentiford G.D."/>
            <person name="Williams B.A."/>
        </authorList>
    </citation>
    <scope>NUCLEOTIDE SEQUENCE [LARGE SCALE GENOMIC DNA]</scope>
    <source>
        <strain evidence="1 2">GB1</strain>
    </source>
</reference>
<dbReference type="EMBL" id="LVKB01000059">
    <property type="protein sequence ID" value="ORD96837.1"/>
    <property type="molecule type" value="Genomic_DNA"/>
</dbReference>
<evidence type="ECO:0000313" key="2">
    <source>
        <dbReference type="Proteomes" id="UP000192356"/>
    </source>
</evidence>
<dbReference type="Proteomes" id="UP000192356">
    <property type="component" value="Unassembled WGS sequence"/>
</dbReference>
<accession>A0A1X0QAP3</accession>
<proteinExistence type="predicted"/>
<gene>
    <name evidence="1" type="ORF">HERIO_1258</name>
</gene>
<protein>
    <recommendedName>
        <fullName evidence="3">BTB domain-containing protein</fullName>
    </recommendedName>
</protein>
<dbReference type="VEuPathDB" id="MicrosporidiaDB:HERIO_1258"/>
<name>A0A1X0QAP3_9MICR</name>
<organism evidence="1 2">
    <name type="scientific">Hepatospora eriocheir</name>
    <dbReference type="NCBI Taxonomy" id="1081669"/>
    <lineage>
        <taxon>Eukaryota</taxon>
        <taxon>Fungi</taxon>
        <taxon>Fungi incertae sedis</taxon>
        <taxon>Microsporidia</taxon>
        <taxon>Hepatosporidae</taxon>
        <taxon>Hepatospora</taxon>
    </lineage>
</organism>
<sequence>MLKESPFEFNFIDNFLEEKEFNKLLNYYYGCEFKEYKSDLYQYLSTKELANCIEMDFLKEKISKQFSEYKDTYFNIFDHITEKVIIYTLMMIV</sequence>
<comment type="caution">
    <text evidence="1">The sequence shown here is derived from an EMBL/GenBank/DDBJ whole genome shotgun (WGS) entry which is preliminary data.</text>
</comment>
<evidence type="ECO:0000313" key="1">
    <source>
        <dbReference type="EMBL" id="ORD96837.1"/>
    </source>
</evidence>
<dbReference type="AlphaFoldDB" id="A0A1X0QAP3"/>
<evidence type="ECO:0008006" key="3">
    <source>
        <dbReference type="Google" id="ProtNLM"/>
    </source>
</evidence>